<accession>A0A8J2Y683</accession>
<reference evidence="3" key="2">
    <citation type="submission" date="2020-09" db="EMBL/GenBank/DDBJ databases">
        <authorList>
            <person name="Sun Q."/>
            <person name="Zhou Y."/>
        </authorList>
    </citation>
    <scope>NUCLEOTIDE SEQUENCE</scope>
    <source>
        <strain evidence="3">CGMCC 1.12921</strain>
    </source>
</reference>
<name>A0A8J2Y683_9PROT</name>
<dbReference type="SUPFAM" id="SSF55961">
    <property type="entry name" value="Bet v1-like"/>
    <property type="match status" value="1"/>
</dbReference>
<protein>
    <recommendedName>
        <fullName evidence="2">Activator of Hsp90 ATPase homologue 1/2-like C-terminal domain-containing protein</fullName>
    </recommendedName>
</protein>
<comment type="caution">
    <text evidence="3">The sequence shown here is derived from an EMBL/GenBank/DDBJ whole genome shotgun (WGS) entry which is preliminary data.</text>
</comment>
<evidence type="ECO:0000313" key="3">
    <source>
        <dbReference type="EMBL" id="GGD06844.1"/>
    </source>
</evidence>
<feature type="domain" description="Activator of Hsp90 ATPase homologue 1/2-like C-terminal" evidence="2">
    <location>
        <begin position="18"/>
        <end position="146"/>
    </location>
</feature>
<evidence type="ECO:0000313" key="4">
    <source>
        <dbReference type="Proteomes" id="UP000613582"/>
    </source>
</evidence>
<organism evidence="3 4">
    <name type="scientific">Aquisalinus flavus</name>
    <dbReference type="NCBI Taxonomy" id="1526572"/>
    <lineage>
        <taxon>Bacteria</taxon>
        <taxon>Pseudomonadati</taxon>
        <taxon>Pseudomonadota</taxon>
        <taxon>Alphaproteobacteria</taxon>
        <taxon>Parvularculales</taxon>
        <taxon>Parvularculaceae</taxon>
        <taxon>Aquisalinus</taxon>
    </lineage>
</organism>
<dbReference type="Gene3D" id="3.30.530.20">
    <property type="match status" value="1"/>
</dbReference>
<evidence type="ECO:0000259" key="2">
    <source>
        <dbReference type="Pfam" id="PF08327"/>
    </source>
</evidence>
<sequence>MTEATRAGMTITKTLFLKASPERVWRFLTKKDLLATWFMAGGVDVVEGGDWIAVTNSEGKEGEPVCTGTVKEFTPPADGKDGKLVHSFTHKWLEGVDTLCTWTLVRAEGGTILTLVHSGFERVAENPFAMAADHDKGWDEHFVRLRFVVG</sequence>
<dbReference type="InterPro" id="IPR013538">
    <property type="entry name" value="ASHA1/2-like_C"/>
</dbReference>
<dbReference type="AlphaFoldDB" id="A0A8J2Y683"/>
<dbReference type="EMBL" id="BMGH01000001">
    <property type="protein sequence ID" value="GGD06844.1"/>
    <property type="molecule type" value="Genomic_DNA"/>
</dbReference>
<evidence type="ECO:0000256" key="1">
    <source>
        <dbReference type="ARBA" id="ARBA00006817"/>
    </source>
</evidence>
<proteinExistence type="inferred from homology"/>
<dbReference type="RefSeq" id="WP_188159054.1">
    <property type="nucleotide sequence ID" value="NZ_BMGH01000001.1"/>
</dbReference>
<comment type="similarity">
    <text evidence="1">Belongs to the AHA1 family.</text>
</comment>
<dbReference type="Proteomes" id="UP000613582">
    <property type="component" value="Unassembled WGS sequence"/>
</dbReference>
<gene>
    <name evidence="3" type="ORF">GCM10011342_14580</name>
</gene>
<dbReference type="InterPro" id="IPR023393">
    <property type="entry name" value="START-like_dom_sf"/>
</dbReference>
<reference evidence="3" key="1">
    <citation type="journal article" date="2014" name="Int. J. Syst. Evol. Microbiol.">
        <title>Complete genome sequence of Corynebacterium casei LMG S-19264T (=DSM 44701T), isolated from a smear-ripened cheese.</title>
        <authorList>
            <consortium name="US DOE Joint Genome Institute (JGI-PGF)"/>
            <person name="Walter F."/>
            <person name="Albersmeier A."/>
            <person name="Kalinowski J."/>
            <person name="Ruckert C."/>
        </authorList>
    </citation>
    <scope>NUCLEOTIDE SEQUENCE</scope>
    <source>
        <strain evidence="3">CGMCC 1.12921</strain>
    </source>
</reference>
<keyword evidence="4" id="KW-1185">Reference proteome</keyword>
<dbReference type="Pfam" id="PF08327">
    <property type="entry name" value="AHSA1"/>
    <property type="match status" value="1"/>
</dbReference>
<dbReference type="CDD" id="cd07814">
    <property type="entry name" value="SRPBCC_CalC_Aha1-like"/>
    <property type="match status" value="1"/>
</dbReference>